<reference evidence="1 2" key="1">
    <citation type="journal article" date="2017" name="Genome Announc.">
        <title>Complete Genome Sequence of Burkholderia stabilis FERMP-21014.</title>
        <authorList>
            <person name="Konishi K."/>
            <person name="Kumagai T."/>
            <person name="Sakasegawa S."/>
            <person name="Tamura T."/>
        </authorList>
    </citation>
    <scope>NUCLEOTIDE SEQUENCE [LARGE SCALE GENOMIC DNA]</scope>
    <source>
        <strain evidence="1 2">FERMP-21014</strain>
    </source>
</reference>
<dbReference type="Proteomes" id="UP000218432">
    <property type="component" value="Chromosome 1"/>
</dbReference>
<accession>A0A1Y1BEB4</accession>
<gene>
    <name evidence="1" type="ORF">BSFP_009500</name>
</gene>
<evidence type="ECO:0000313" key="2">
    <source>
        <dbReference type="Proteomes" id="UP000218432"/>
    </source>
</evidence>
<dbReference type="AlphaFoldDB" id="A0A1Y1BEB4"/>
<organism evidence="1 2">
    <name type="scientific">Burkholderia stabilis</name>
    <dbReference type="NCBI Taxonomy" id="95485"/>
    <lineage>
        <taxon>Bacteria</taxon>
        <taxon>Pseudomonadati</taxon>
        <taxon>Pseudomonadota</taxon>
        <taxon>Betaproteobacteria</taxon>
        <taxon>Burkholderiales</taxon>
        <taxon>Burkholderiaceae</taxon>
        <taxon>Burkholderia</taxon>
        <taxon>Burkholderia cepacia complex</taxon>
    </lineage>
</organism>
<protein>
    <submittedName>
        <fullName evidence="1">Uncharacterized protein</fullName>
    </submittedName>
</protein>
<sequence>MRRRGGATGGGPSACSVRAGAMHDTASIPAIGAVFFV</sequence>
<evidence type="ECO:0000313" key="1">
    <source>
        <dbReference type="EMBL" id="BAX58144.1"/>
    </source>
</evidence>
<proteinExistence type="predicted"/>
<dbReference type="EMBL" id="AP018111">
    <property type="protein sequence ID" value="BAX58144.1"/>
    <property type="molecule type" value="Genomic_DNA"/>
</dbReference>
<name>A0A1Y1BEB4_9BURK</name>